<dbReference type="AlphaFoldDB" id="A0A8H6CB63"/>
<protein>
    <submittedName>
        <fullName evidence="2">Uncharacterized protein</fullName>
    </submittedName>
</protein>
<organism evidence="2 3">
    <name type="scientific">Letharia lupina</name>
    <dbReference type="NCBI Taxonomy" id="560253"/>
    <lineage>
        <taxon>Eukaryota</taxon>
        <taxon>Fungi</taxon>
        <taxon>Dikarya</taxon>
        <taxon>Ascomycota</taxon>
        <taxon>Pezizomycotina</taxon>
        <taxon>Lecanoromycetes</taxon>
        <taxon>OSLEUM clade</taxon>
        <taxon>Lecanoromycetidae</taxon>
        <taxon>Lecanorales</taxon>
        <taxon>Lecanorineae</taxon>
        <taxon>Parmeliaceae</taxon>
        <taxon>Letharia</taxon>
    </lineage>
</organism>
<gene>
    <name evidence="2" type="ORF">HO133_003869</name>
</gene>
<reference evidence="2 3" key="1">
    <citation type="journal article" date="2020" name="Genomics">
        <title>Complete, high-quality genomes from long-read metagenomic sequencing of two wolf lichen thalli reveals enigmatic genome architecture.</title>
        <authorList>
            <person name="McKenzie S.K."/>
            <person name="Walston R.F."/>
            <person name="Allen J.L."/>
        </authorList>
    </citation>
    <scope>NUCLEOTIDE SEQUENCE [LARGE SCALE GENOMIC DNA]</scope>
    <source>
        <strain evidence="2">WasteWater1</strain>
    </source>
</reference>
<evidence type="ECO:0000256" key="1">
    <source>
        <dbReference type="SAM" id="SignalP"/>
    </source>
</evidence>
<proteinExistence type="predicted"/>
<evidence type="ECO:0000313" key="2">
    <source>
        <dbReference type="EMBL" id="KAF6220044.1"/>
    </source>
</evidence>
<feature type="chain" id="PRO_5034537352" evidence="1">
    <location>
        <begin position="21"/>
        <end position="70"/>
    </location>
</feature>
<comment type="caution">
    <text evidence="2">The sequence shown here is derived from an EMBL/GenBank/DDBJ whole genome shotgun (WGS) entry which is preliminary data.</text>
</comment>
<evidence type="ECO:0000313" key="3">
    <source>
        <dbReference type="Proteomes" id="UP000593566"/>
    </source>
</evidence>
<keyword evidence="3" id="KW-1185">Reference proteome</keyword>
<dbReference type="EMBL" id="JACCJB010000018">
    <property type="protein sequence ID" value="KAF6220044.1"/>
    <property type="molecule type" value="Genomic_DNA"/>
</dbReference>
<dbReference type="GeneID" id="59332280"/>
<dbReference type="RefSeq" id="XP_037149479.1">
    <property type="nucleotide sequence ID" value="XM_037294791.1"/>
</dbReference>
<dbReference type="Proteomes" id="UP000593566">
    <property type="component" value="Unassembled WGS sequence"/>
</dbReference>
<keyword evidence="1" id="KW-0732">Signal</keyword>
<name>A0A8H6CB63_9LECA</name>
<sequence>MVAASHGLSVPGLLLVGSSALDVDVDKDLLDSIDGEPPGKELDRELTEKLDDVGTSVVVDELVTTPGDSD</sequence>
<feature type="signal peptide" evidence="1">
    <location>
        <begin position="1"/>
        <end position="20"/>
    </location>
</feature>
<accession>A0A8H6CB63</accession>